<dbReference type="AlphaFoldDB" id="A0A4Z2G7F7"/>
<feature type="compositionally biased region" description="Acidic residues" evidence="1">
    <location>
        <begin position="51"/>
        <end position="69"/>
    </location>
</feature>
<name>A0A4Z2G7F7_9TELE</name>
<dbReference type="EMBL" id="SRLO01000679">
    <property type="protein sequence ID" value="TNN48853.1"/>
    <property type="molecule type" value="Genomic_DNA"/>
</dbReference>
<evidence type="ECO:0000313" key="3">
    <source>
        <dbReference type="Proteomes" id="UP000314294"/>
    </source>
</evidence>
<protein>
    <submittedName>
        <fullName evidence="2">Uncharacterized protein</fullName>
    </submittedName>
</protein>
<keyword evidence="3" id="KW-1185">Reference proteome</keyword>
<organism evidence="2 3">
    <name type="scientific">Liparis tanakae</name>
    <name type="common">Tanaka's snailfish</name>
    <dbReference type="NCBI Taxonomy" id="230148"/>
    <lineage>
        <taxon>Eukaryota</taxon>
        <taxon>Metazoa</taxon>
        <taxon>Chordata</taxon>
        <taxon>Craniata</taxon>
        <taxon>Vertebrata</taxon>
        <taxon>Euteleostomi</taxon>
        <taxon>Actinopterygii</taxon>
        <taxon>Neopterygii</taxon>
        <taxon>Teleostei</taxon>
        <taxon>Neoteleostei</taxon>
        <taxon>Acanthomorphata</taxon>
        <taxon>Eupercaria</taxon>
        <taxon>Perciformes</taxon>
        <taxon>Cottioidei</taxon>
        <taxon>Cottales</taxon>
        <taxon>Liparidae</taxon>
        <taxon>Liparis</taxon>
    </lineage>
</organism>
<dbReference type="Proteomes" id="UP000314294">
    <property type="component" value="Unassembled WGS sequence"/>
</dbReference>
<sequence>MALRQTYSSLRSLSSLTLDVAAISMSKISERPWTQFPSSLKTQETLSVSKEEEEEEEGEEEEEEEEGAV</sequence>
<feature type="compositionally biased region" description="Polar residues" evidence="1">
    <location>
        <begin position="35"/>
        <end position="48"/>
    </location>
</feature>
<gene>
    <name evidence="2" type="ORF">EYF80_040929</name>
</gene>
<feature type="region of interest" description="Disordered" evidence="1">
    <location>
        <begin position="33"/>
        <end position="69"/>
    </location>
</feature>
<accession>A0A4Z2G7F7</accession>
<evidence type="ECO:0000256" key="1">
    <source>
        <dbReference type="SAM" id="MobiDB-lite"/>
    </source>
</evidence>
<proteinExistence type="predicted"/>
<evidence type="ECO:0000313" key="2">
    <source>
        <dbReference type="EMBL" id="TNN48853.1"/>
    </source>
</evidence>
<comment type="caution">
    <text evidence="2">The sequence shown here is derived from an EMBL/GenBank/DDBJ whole genome shotgun (WGS) entry which is preliminary data.</text>
</comment>
<reference evidence="2 3" key="1">
    <citation type="submission" date="2019-03" db="EMBL/GenBank/DDBJ databases">
        <title>First draft genome of Liparis tanakae, snailfish: a comprehensive survey of snailfish specific genes.</title>
        <authorList>
            <person name="Kim W."/>
            <person name="Song I."/>
            <person name="Jeong J.-H."/>
            <person name="Kim D."/>
            <person name="Kim S."/>
            <person name="Ryu S."/>
            <person name="Song J.Y."/>
            <person name="Lee S.K."/>
        </authorList>
    </citation>
    <scope>NUCLEOTIDE SEQUENCE [LARGE SCALE GENOMIC DNA]</scope>
    <source>
        <tissue evidence="2">Muscle</tissue>
    </source>
</reference>